<dbReference type="RefSeq" id="WP_387897916.1">
    <property type="nucleotide sequence ID" value="NZ_JBIBEG010000001.1"/>
</dbReference>
<sequence>MPVAVSSWRFRACATATTGGFGRPSEDYGLVVVSDTEVGMYGNFSDC</sequence>
<name>A0ABW6X0U6_9ACTN</name>
<comment type="caution">
    <text evidence="1">The sequence shown here is derived from an EMBL/GenBank/DDBJ whole genome shotgun (WGS) entry which is preliminary data.</text>
</comment>
<evidence type="ECO:0000313" key="1">
    <source>
        <dbReference type="EMBL" id="MFF5894677.1"/>
    </source>
</evidence>
<keyword evidence="2" id="KW-1185">Reference proteome</keyword>
<evidence type="ECO:0000313" key="2">
    <source>
        <dbReference type="Proteomes" id="UP001602322"/>
    </source>
</evidence>
<protein>
    <submittedName>
        <fullName evidence="1">Uncharacterized protein</fullName>
    </submittedName>
</protein>
<dbReference type="Proteomes" id="UP001602322">
    <property type="component" value="Unassembled WGS sequence"/>
</dbReference>
<dbReference type="EMBL" id="JBIBEG010000001">
    <property type="protein sequence ID" value="MFF5894677.1"/>
    <property type="molecule type" value="Genomic_DNA"/>
</dbReference>
<accession>A0ABW6X0U6</accession>
<reference evidence="1 2" key="1">
    <citation type="submission" date="2024-10" db="EMBL/GenBank/DDBJ databases">
        <title>The Natural Products Discovery Center: Release of the First 8490 Sequenced Strains for Exploring Actinobacteria Biosynthetic Diversity.</title>
        <authorList>
            <person name="Kalkreuter E."/>
            <person name="Kautsar S.A."/>
            <person name="Yang D."/>
            <person name="Bader C.D."/>
            <person name="Teijaro C.N."/>
            <person name="Fluegel L."/>
            <person name="Davis C.M."/>
            <person name="Simpson J.R."/>
            <person name="Lauterbach L."/>
            <person name="Steele A.D."/>
            <person name="Gui C."/>
            <person name="Meng S."/>
            <person name="Li G."/>
            <person name="Viehrig K."/>
            <person name="Ye F."/>
            <person name="Su P."/>
            <person name="Kiefer A.F."/>
            <person name="Nichols A."/>
            <person name="Cepeda A.J."/>
            <person name="Yan W."/>
            <person name="Fan B."/>
            <person name="Jiang Y."/>
            <person name="Adhikari A."/>
            <person name="Zheng C.-J."/>
            <person name="Schuster L."/>
            <person name="Cowan T.M."/>
            <person name="Smanski M.J."/>
            <person name="Chevrette M.G."/>
            <person name="De Carvalho L.P.S."/>
            <person name="Shen B."/>
        </authorList>
    </citation>
    <scope>NUCLEOTIDE SEQUENCE [LARGE SCALE GENOMIC DNA]</scope>
    <source>
        <strain evidence="1 2">NPDC012540</strain>
    </source>
</reference>
<proteinExistence type="predicted"/>
<organism evidence="1 2">
    <name type="scientific">Streptomyces argenteolus</name>
    <dbReference type="NCBI Taxonomy" id="67274"/>
    <lineage>
        <taxon>Bacteria</taxon>
        <taxon>Bacillati</taxon>
        <taxon>Actinomycetota</taxon>
        <taxon>Actinomycetes</taxon>
        <taxon>Kitasatosporales</taxon>
        <taxon>Streptomycetaceae</taxon>
        <taxon>Streptomyces</taxon>
    </lineage>
</organism>
<gene>
    <name evidence="1" type="ORF">ACFY8O_02005</name>
</gene>